<accession>A0A0B4X3H0</accession>
<dbReference type="EMBL" id="CP006877">
    <property type="protein sequence ID" value="AJD41067.1"/>
    <property type="molecule type" value="Genomic_DNA"/>
</dbReference>
<name>A0A0B4X3H0_9HYPH</name>
<evidence type="ECO:0000313" key="2">
    <source>
        <dbReference type="Proteomes" id="UP000031368"/>
    </source>
</evidence>
<dbReference type="Proteomes" id="UP000031368">
    <property type="component" value="Chromosome"/>
</dbReference>
<dbReference type="RefSeq" id="WP_039844738.1">
    <property type="nucleotide sequence ID" value="NZ_CP006877.1"/>
</dbReference>
<reference evidence="1 2" key="1">
    <citation type="submission" date="2013-11" db="EMBL/GenBank/DDBJ databases">
        <title>Complete genome sequence of Rhizobium gallicum bv. gallicum R602.</title>
        <authorList>
            <person name="Bustos P."/>
            <person name="Santamaria R.I."/>
            <person name="Lozano L."/>
            <person name="Acosta J.L."/>
            <person name="Ormeno-Orrillo E."/>
            <person name="Rogel M.A."/>
            <person name="Romero D."/>
            <person name="Cevallos M.A."/>
            <person name="Martinez-Romero E."/>
            <person name="Gonzalez V."/>
        </authorList>
    </citation>
    <scope>NUCLEOTIDE SEQUENCE [LARGE SCALE GENOMIC DNA]</scope>
    <source>
        <strain evidence="1 2">R602</strain>
    </source>
</reference>
<keyword evidence="2" id="KW-1185">Reference proteome</keyword>
<sequence length="64" mass="7597">MEKRPPHIRFFVMKYDNEPYWSVIDIFTGKPHVLKGVVLNRFEAEEADEMVDLLNLQDMKTRAS</sequence>
<dbReference type="AlphaFoldDB" id="A0A0B4X3H0"/>
<organism evidence="1 2">
    <name type="scientific">Rhizobium gallicum bv. gallicum R602sp</name>
    <dbReference type="NCBI Taxonomy" id="1041138"/>
    <lineage>
        <taxon>Bacteria</taxon>
        <taxon>Pseudomonadati</taxon>
        <taxon>Pseudomonadota</taxon>
        <taxon>Alphaproteobacteria</taxon>
        <taxon>Hyphomicrobiales</taxon>
        <taxon>Rhizobiaceae</taxon>
        <taxon>Rhizobium/Agrobacterium group</taxon>
        <taxon>Rhizobium</taxon>
    </lineage>
</organism>
<evidence type="ECO:0000313" key="1">
    <source>
        <dbReference type="EMBL" id="AJD41067.1"/>
    </source>
</evidence>
<protein>
    <submittedName>
        <fullName evidence="1">Uncharacterized protein</fullName>
    </submittedName>
</protein>
<proteinExistence type="predicted"/>
<dbReference type="KEGG" id="rga:RGR602_CH01728"/>
<gene>
    <name evidence="1" type="ORF">RGR602_CH01728</name>
</gene>
<dbReference type="HOGENOM" id="CLU_204644_0_0_5"/>